<evidence type="ECO:0000256" key="1">
    <source>
        <dbReference type="SAM" id="MobiDB-lite"/>
    </source>
</evidence>
<evidence type="ECO:0000313" key="2">
    <source>
        <dbReference type="EMBL" id="GAK64732.1"/>
    </source>
</evidence>
<organism evidence="2">
    <name type="scientific">Pseudozyma antarctica</name>
    <name type="common">Yeast</name>
    <name type="synonym">Candida antarctica</name>
    <dbReference type="NCBI Taxonomy" id="84753"/>
    <lineage>
        <taxon>Eukaryota</taxon>
        <taxon>Fungi</taxon>
        <taxon>Dikarya</taxon>
        <taxon>Basidiomycota</taxon>
        <taxon>Ustilaginomycotina</taxon>
        <taxon>Ustilaginomycetes</taxon>
        <taxon>Ustilaginales</taxon>
        <taxon>Ustilaginaceae</taxon>
        <taxon>Moesziomyces</taxon>
    </lineage>
</organism>
<reference evidence="2" key="1">
    <citation type="submission" date="2014-07" db="EMBL/GenBank/DDBJ databases">
        <title>Draft genome sequence of the yeast Pseudozyma antarctica JCM 10317 known as a producer of lipase B which used in a wide range of industrial applications.</title>
        <authorList>
            <person name="Morita T."/>
            <person name="Saika A."/>
            <person name="Koike H."/>
        </authorList>
    </citation>
    <scope>NUCLEOTIDE SEQUENCE</scope>
    <source>
        <strain evidence="2">JCM 10317</strain>
    </source>
</reference>
<feature type="region of interest" description="Disordered" evidence="1">
    <location>
        <begin position="1"/>
        <end position="27"/>
    </location>
</feature>
<gene>
    <name evidence="2" type="ORF">PAN0_006d2947</name>
</gene>
<dbReference type="HOGENOM" id="CLU_2120792_0_0_1"/>
<name>A0A081CDI6_PSEA2</name>
<dbReference type="GeneID" id="26303834"/>
<dbReference type="AlphaFoldDB" id="A0A081CDI6"/>
<keyword evidence="3" id="KW-1185">Reference proteome</keyword>
<proteinExistence type="predicted"/>
<accession>A0A081CDI6</accession>
<protein>
    <submittedName>
        <fullName evidence="2">Uncharacterized protein</fullName>
    </submittedName>
</protein>
<evidence type="ECO:0000313" key="3">
    <source>
        <dbReference type="Proteomes" id="UP000053758"/>
    </source>
</evidence>
<dbReference type="EMBL" id="DF830073">
    <property type="protein sequence ID" value="GAK64732.1"/>
    <property type="molecule type" value="Genomic_DNA"/>
</dbReference>
<dbReference type="Proteomes" id="UP000053758">
    <property type="component" value="Unassembled WGS sequence"/>
</dbReference>
<dbReference type="RefSeq" id="XP_014657075.1">
    <property type="nucleotide sequence ID" value="XM_014801589.1"/>
</dbReference>
<sequence>MNFPKFPGQSSSSSSSTKQQHTAARVSDLDVQGAAAAQSSLVWPLPTSHGLALGLHCRTRRGPALTFDGWLHFPHLFISSTITNGASFAVHPATLHPERAASGAVAQLAPPDPI</sequence>